<dbReference type="EMBL" id="AK418849">
    <property type="protein sequence ID" value="BAN37590.1"/>
    <property type="molecule type" value="mRNA"/>
</dbReference>
<evidence type="ECO:0000256" key="1">
    <source>
        <dbReference type="ARBA" id="ARBA00001936"/>
    </source>
</evidence>
<dbReference type="SMART" id="SM00156">
    <property type="entry name" value="PP2Ac"/>
    <property type="match status" value="1"/>
</dbReference>
<comment type="catalytic activity">
    <reaction evidence="4">
        <text>O-phospho-L-threonyl-[protein] + H2O = L-threonyl-[protein] + phosphate</text>
        <dbReference type="Rhea" id="RHEA:47004"/>
        <dbReference type="Rhea" id="RHEA-COMP:11060"/>
        <dbReference type="Rhea" id="RHEA-COMP:11605"/>
        <dbReference type="ChEBI" id="CHEBI:15377"/>
        <dbReference type="ChEBI" id="CHEBI:30013"/>
        <dbReference type="ChEBI" id="CHEBI:43474"/>
        <dbReference type="ChEBI" id="CHEBI:61977"/>
        <dbReference type="EC" id="3.1.3.16"/>
    </reaction>
</comment>
<dbReference type="GO" id="GO:0004722">
    <property type="term" value="F:protein serine/threonine phosphatase activity"/>
    <property type="evidence" value="ECO:0007669"/>
    <property type="project" value="UniProtKB-EC"/>
</dbReference>
<comment type="similarity">
    <text evidence="4">Belongs to the PPP phosphatase family.</text>
</comment>
<evidence type="ECO:0000313" key="7">
    <source>
        <dbReference type="EMBL" id="BAN37590.1"/>
    </source>
</evidence>
<keyword evidence="5" id="KW-0472">Membrane</keyword>
<dbReference type="GO" id="GO:0046872">
    <property type="term" value="F:metal ion binding"/>
    <property type="evidence" value="ECO:0007669"/>
    <property type="project" value="UniProtKB-KW"/>
</dbReference>
<evidence type="ECO:0000256" key="3">
    <source>
        <dbReference type="ARBA" id="ARBA00023211"/>
    </source>
</evidence>
<dbReference type="SUPFAM" id="SSF56300">
    <property type="entry name" value="Metallo-dependent phosphatases"/>
    <property type="match status" value="1"/>
</dbReference>
<dbReference type="PANTHER" id="PTHR45668:SF5">
    <property type="entry name" value="SERINE_THREONINE-PROTEIN PHOSPHATASE 5"/>
    <property type="match status" value="1"/>
</dbReference>
<dbReference type="InterPro" id="IPR006186">
    <property type="entry name" value="Ser/Thr-sp_prot-phosphatase"/>
</dbReference>
<reference evidence="7" key="1">
    <citation type="submission" date="2012-06" db="EMBL/GenBank/DDBJ databases">
        <title>Short 5' UTR of Entamoeba genes.</title>
        <authorList>
            <person name="Hiranuka K."/>
            <person name="Kumagai M."/>
            <person name="Wakaguri H."/>
            <person name="Suzuki Y."/>
            <person name="Sugano S."/>
            <person name="Watanabe J."/>
            <person name="Makioka A."/>
        </authorList>
    </citation>
    <scope>NUCLEOTIDE SEQUENCE</scope>
    <source>
        <strain evidence="7">HM-1:IMSS</strain>
    </source>
</reference>
<dbReference type="InterPro" id="IPR051134">
    <property type="entry name" value="PPP_phosphatase"/>
</dbReference>
<organism evidence="7">
    <name type="scientific">Entamoeba histolytica</name>
    <dbReference type="NCBI Taxonomy" id="5759"/>
    <lineage>
        <taxon>Eukaryota</taxon>
        <taxon>Amoebozoa</taxon>
        <taxon>Evosea</taxon>
        <taxon>Archamoebae</taxon>
        <taxon>Mastigamoebida</taxon>
        <taxon>Entamoebidae</taxon>
        <taxon>Entamoeba</taxon>
    </lineage>
</organism>
<dbReference type="Gene3D" id="3.60.21.10">
    <property type="match status" value="1"/>
</dbReference>
<keyword evidence="3" id="KW-0464">Manganese</keyword>
<dbReference type="PROSITE" id="PS00125">
    <property type="entry name" value="SER_THR_PHOSPHATASE"/>
    <property type="match status" value="1"/>
</dbReference>
<dbReference type="VEuPathDB" id="AmoebaDB:EHI8A_082910"/>
<name>A0A060N124_ENTHI</name>
<dbReference type="InterPro" id="IPR004843">
    <property type="entry name" value="Calcineurin-like_PHP"/>
</dbReference>
<evidence type="ECO:0000259" key="6">
    <source>
        <dbReference type="PROSITE" id="PS00125"/>
    </source>
</evidence>
<dbReference type="VEuPathDB" id="AmoebaDB:EHI5A_074840"/>
<keyword evidence="5" id="KW-0812">Transmembrane</keyword>
<comment type="cofactor">
    <cofactor evidence="1">
        <name>Mn(2+)</name>
        <dbReference type="ChEBI" id="CHEBI:29035"/>
    </cofactor>
</comment>
<feature type="domain" description="Serine/threonine specific protein phosphatases" evidence="6">
    <location>
        <begin position="205"/>
        <end position="210"/>
    </location>
</feature>
<dbReference type="Pfam" id="PF00149">
    <property type="entry name" value="Metallophos"/>
    <property type="match status" value="1"/>
</dbReference>
<keyword evidence="4" id="KW-0378">Hydrolase</keyword>
<dbReference type="VEuPathDB" id="AmoebaDB:EHI_117570"/>
<dbReference type="EC" id="3.1.3.16" evidence="4"/>
<dbReference type="VEuPathDB" id="AmoebaDB:KM1_018880"/>
<dbReference type="PRINTS" id="PR00114">
    <property type="entry name" value="STPHPHTASE"/>
</dbReference>
<dbReference type="FunFam" id="3.60.21.10:FF:000177">
    <property type="entry name" value="Serine/threonine-protein phosphatase"/>
    <property type="match status" value="1"/>
</dbReference>
<evidence type="ECO:0000256" key="2">
    <source>
        <dbReference type="ARBA" id="ARBA00022723"/>
    </source>
</evidence>
<sequence>MQILYSYLISLIIGTLTLCLGVYQLVQCDFSITTGYGIARILLSLSLCFIGLFIGLSQLFISILPIKKRWIMIPLETDYCGPIIKDKIDANYAYQLYSFFKEGNGKGLLCKRDVFRIVEEANVLLQNKDGLVKVTIEPNEHITVVGDLHGQFYDLCNLFQQNGLPSATNKYIFNGDLVDRGVFGIEIVLTLYSFLIAFPQSLFINRGNHETYDVNYSYGFLTEVQSKYDQETFIEVAGSLRWLPYCHLINNSVFIVHGGLPPTPLEIDKINQLQRGDDPEDGSIESELLWNDPQAAKGNSPSYRGIGHVFGPDVTQEFLNLNHLDLIIRSHEMKMNGYEWNIENKLMTIFSAPNYCGTVGNKGAYVLLSFDENTKPITKIIQFDSVIAPHITLSKEPKLHEFEDIEIDVETVWNNVAPLLACAFSLFAIINEL</sequence>
<proteinExistence type="evidence at transcript level"/>
<evidence type="ECO:0000256" key="4">
    <source>
        <dbReference type="RuleBase" id="RU004273"/>
    </source>
</evidence>
<keyword evidence="2" id="KW-0479">Metal-binding</keyword>
<accession>A0A060N124</accession>
<dbReference type="AlphaFoldDB" id="A0A060N124"/>
<evidence type="ECO:0000256" key="5">
    <source>
        <dbReference type="SAM" id="Phobius"/>
    </source>
</evidence>
<feature type="transmembrane region" description="Helical" evidence="5">
    <location>
        <begin position="7"/>
        <end position="26"/>
    </location>
</feature>
<dbReference type="PANTHER" id="PTHR45668">
    <property type="entry name" value="SERINE/THREONINE-PROTEIN PHOSPHATASE 5-RELATED"/>
    <property type="match status" value="1"/>
</dbReference>
<dbReference type="VEuPathDB" id="AmoebaDB:EHI7A_045900"/>
<dbReference type="InterPro" id="IPR029052">
    <property type="entry name" value="Metallo-depent_PP-like"/>
</dbReference>
<feature type="transmembrane region" description="Helical" evidence="5">
    <location>
        <begin position="38"/>
        <end position="64"/>
    </location>
</feature>
<protein>
    <recommendedName>
        <fullName evidence="4">Serine/threonine-protein phosphatase</fullName>
        <ecNumber evidence="4">3.1.3.16</ecNumber>
    </recommendedName>
</protein>
<keyword evidence="5" id="KW-1133">Transmembrane helix</keyword>